<dbReference type="PATRIC" id="fig|1423775.4.peg.1863"/>
<dbReference type="OrthoDB" id="9804819at2"/>
<gene>
    <name evidence="5" type="ORF">FD03_GL001826</name>
</gene>
<dbReference type="STRING" id="1423775.FD03_GL001826"/>
<keyword evidence="2" id="KW-0547">Nucleotide-binding</keyword>
<dbReference type="CDD" id="cd03230">
    <property type="entry name" value="ABC_DR_subfamily_A"/>
    <property type="match status" value="1"/>
</dbReference>
<dbReference type="SMART" id="SM00382">
    <property type="entry name" value="AAA"/>
    <property type="match status" value="1"/>
</dbReference>
<keyword evidence="3" id="KW-0067">ATP-binding</keyword>
<dbReference type="InterPro" id="IPR051782">
    <property type="entry name" value="ABC_Transporter_VariousFunc"/>
</dbReference>
<evidence type="ECO:0000256" key="1">
    <source>
        <dbReference type="ARBA" id="ARBA00022448"/>
    </source>
</evidence>
<keyword evidence="6" id="KW-1185">Reference proteome</keyword>
<evidence type="ECO:0000313" key="5">
    <source>
        <dbReference type="EMBL" id="KRK80406.1"/>
    </source>
</evidence>
<name>A0A0R1K9N4_9LACO</name>
<dbReference type="EMBL" id="AZDZ01000003">
    <property type="protein sequence ID" value="KRK80406.1"/>
    <property type="molecule type" value="Genomic_DNA"/>
</dbReference>
<accession>A0A0R1K9N4</accession>
<reference evidence="5 6" key="1">
    <citation type="journal article" date="2015" name="Genome Announc.">
        <title>Expanding the biotechnology potential of lactobacilli through comparative genomics of 213 strains and associated genera.</title>
        <authorList>
            <person name="Sun Z."/>
            <person name="Harris H.M."/>
            <person name="McCann A."/>
            <person name="Guo C."/>
            <person name="Argimon S."/>
            <person name="Zhang W."/>
            <person name="Yang X."/>
            <person name="Jeffery I.B."/>
            <person name="Cooney J.C."/>
            <person name="Kagawa T.F."/>
            <person name="Liu W."/>
            <person name="Song Y."/>
            <person name="Salvetti E."/>
            <person name="Wrobel A."/>
            <person name="Rasinkangas P."/>
            <person name="Parkhill J."/>
            <person name="Rea M.C."/>
            <person name="O'Sullivan O."/>
            <person name="Ritari J."/>
            <person name="Douillard F.P."/>
            <person name="Paul Ross R."/>
            <person name="Yang R."/>
            <person name="Briner A.E."/>
            <person name="Felis G.E."/>
            <person name="de Vos W.M."/>
            <person name="Barrangou R."/>
            <person name="Klaenhammer T.R."/>
            <person name="Caufield P.W."/>
            <person name="Cui Y."/>
            <person name="Zhang H."/>
            <person name="O'Toole P.W."/>
        </authorList>
    </citation>
    <scope>NUCLEOTIDE SEQUENCE [LARGE SCALE GENOMIC DNA]</scope>
    <source>
        <strain evidence="5 6">DSM 19682</strain>
    </source>
</reference>
<dbReference type="AlphaFoldDB" id="A0A0R1K9N4"/>
<dbReference type="eggNOG" id="COG1131">
    <property type="taxonomic scope" value="Bacteria"/>
</dbReference>
<sequence>MSNLIPIIQAEKINKSFKTFQLKNINLKIYQNDIMGVIGENGAGKTTLLKIISGLSAQTSGNITTNNPRIYFGFDSIPYPKKLTILELAKVLDKLQWNWNNEKFNKYINDFDLPKKVIIKNFSKGMKMELNVAVGLSSVSDILIFDEVTSGLDPIMRKNVLAKIKHYALEQNVPLIISTHNLNDISDICNRFIILKNGEKILDKNTNDIDMNNLQKIFEDNVNQINRGARNERTYFKG</sequence>
<dbReference type="InterPro" id="IPR003439">
    <property type="entry name" value="ABC_transporter-like_ATP-bd"/>
</dbReference>
<evidence type="ECO:0000259" key="4">
    <source>
        <dbReference type="PROSITE" id="PS50893"/>
    </source>
</evidence>
<evidence type="ECO:0000256" key="2">
    <source>
        <dbReference type="ARBA" id="ARBA00022741"/>
    </source>
</evidence>
<dbReference type="SUPFAM" id="SSF52540">
    <property type="entry name" value="P-loop containing nucleoside triphosphate hydrolases"/>
    <property type="match status" value="1"/>
</dbReference>
<dbReference type="GO" id="GO:0016887">
    <property type="term" value="F:ATP hydrolysis activity"/>
    <property type="evidence" value="ECO:0007669"/>
    <property type="project" value="InterPro"/>
</dbReference>
<evidence type="ECO:0000256" key="3">
    <source>
        <dbReference type="ARBA" id="ARBA00022840"/>
    </source>
</evidence>
<feature type="domain" description="ABC transporter" evidence="4">
    <location>
        <begin position="5"/>
        <end position="222"/>
    </location>
</feature>
<dbReference type="InterPro" id="IPR003593">
    <property type="entry name" value="AAA+_ATPase"/>
</dbReference>
<dbReference type="Pfam" id="PF00005">
    <property type="entry name" value="ABC_tran"/>
    <property type="match status" value="1"/>
</dbReference>
<protein>
    <submittedName>
        <fullName evidence="5">ABC superfamily ATP binding cassette transporter, ABC protein</fullName>
    </submittedName>
</protein>
<dbReference type="Proteomes" id="UP000051248">
    <property type="component" value="Unassembled WGS sequence"/>
</dbReference>
<dbReference type="PANTHER" id="PTHR42939:SF3">
    <property type="entry name" value="ABC TRANSPORTER ATP-BINDING COMPONENT"/>
    <property type="match status" value="1"/>
</dbReference>
<comment type="caution">
    <text evidence="5">The sequence shown here is derived from an EMBL/GenBank/DDBJ whole genome shotgun (WGS) entry which is preliminary data.</text>
</comment>
<organism evidence="5 6">
    <name type="scientific">Companilactobacillus nodensis DSM 19682 = JCM 14932 = NBRC 107160</name>
    <dbReference type="NCBI Taxonomy" id="1423775"/>
    <lineage>
        <taxon>Bacteria</taxon>
        <taxon>Bacillati</taxon>
        <taxon>Bacillota</taxon>
        <taxon>Bacilli</taxon>
        <taxon>Lactobacillales</taxon>
        <taxon>Lactobacillaceae</taxon>
        <taxon>Companilactobacillus</taxon>
    </lineage>
</organism>
<evidence type="ECO:0000313" key="6">
    <source>
        <dbReference type="Proteomes" id="UP000051248"/>
    </source>
</evidence>
<dbReference type="RefSeq" id="WP_025025366.1">
    <property type="nucleotide sequence ID" value="NZ_AZDZ01000003.1"/>
</dbReference>
<dbReference type="PROSITE" id="PS50893">
    <property type="entry name" value="ABC_TRANSPORTER_2"/>
    <property type="match status" value="1"/>
</dbReference>
<proteinExistence type="predicted"/>
<keyword evidence="1" id="KW-0813">Transport</keyword>
<dbReference type="Gene3D" id="3.40.50.300">
    <property type="entry name" value="P-loop containing nucleotide triphosphate hydrolases"/>
    <property type="match status" value="1"/>
</dbReference>
<dbReference type="PANTHER" id="PTHR42939">
    <property type="entry name" value="ABC TRANSPORTER ATP-BINDING PROTEIN ALBC-RELATED"/>
    <property type="match status" value="1"/>
</dbReference>
<dbReference type="InterPro" id="IPR027417">
    <property type="entry name" value="P-loop_NTPase"/>
</dbReference>
<dbReference type="GO" id="GO:0005524">
    <property type="term" value="F:ATP binding"/>
    <property type="evidence" value="ECO:0007669"/>
    <property type="project" value="UniProtKB-KW"/>
</dbReference>